<keyword evidence="13" id="KW-0732">Signal</keyword>
<dbReference type="InterPro" id="IPR024571">
    <property type="entry name" value="ERAP1-like_C_dom"/>
</dbReference>
<evidence type="ECO:0000256" key="11">
    <source>
        <dbReference type="PIRSR" id="PIRSR634016-4"/>
    </source>
</evidence>
<evidence type="ECO:0000256" key="8">
    <source>
        <dbReference type="ARBA" id="ARBA00023049"/>
    </source>
</evidence>
<dbReference type="InterPro" id="IPR001930">
    <property type="entry name" value="Peptidase_M1"/>
</dbReference>
<evidence type="ECO:0000256" key="7">
    <source>
        <dbReference type="ARBA" id="ARBA00022833"/>
    </source>
</evidence>
<dbReference type="InterPro" id="IPR042097">
    <property type="entry name" value="Aminopeptidase_N-like_N_sf"/>
</dbReference>
<evidence type="ECO:0000256" key="6">
    <source>
        <dbReference type="ARBA" id="ARBA00022801"/>
    </source>
</evidence>
<dbReference type="Gene3D" id="1.10.390.10">
    <property type="entry name" value="Neutral Protease Domain 2"/>
    <property type="match status" value="1"/>
</dbReference>
<evidence type="ECO:0000256" key="1">
    <source>
        <dbReference type="ARBA" id="ARBA00000098"/>
    </source>
</evidence>
<dbReference type="Gene3D" id="2.60.40.1730">
    <property type="entry name" value="tricorn interacting facor f3 domain"/>
    <property type="match status" value="1"/>
</dbReference>
<dbReference type="GO" id="GO:0016285">
    <property type="term" value="F:alanyl aminopeptidase activity"/>
    <property type="evidence" value="ECO:0007669"/>
    <property type="project" value="UniProtKB-EC"/>
</dbReference>
<dbReference type="RefSeq" id="WP_189401558.1">
    <property type="nucleotide sequence ID" value="NZ_BMXA01000004.1"/>
</dbReference>
<comment type="catalytic activity">
    <reaction evidence="1">
        <text>Release of an N-terminal amino acid, Xaa-|-Yaa- from a peptide, amide or arylamide. Xaa is preferably Ala, but may be most amino acids including Pro (slow action). When a terminal hydrophobic residue is followed by a prolyl residue, the two may be released as an intact Xaa-Pro dipeptide.</text>
        <dbReference type="EC" id="3.4.11.2"/>
    </reaction>
</comment>
<evidence type="ECO:0000259" key="16">
    <source>
        <dbReference type="Pfam" id="PF17900"/>
    </source>
</evidence>
<dbReference type="InterPro" id="IPR050344">
    <property type="entry name" value="Peptidase_M1_aminopeptidases"/>
</dbReference>
<dbReference type="Pfam" id="PF17900">
    <property type="entry name" value="Peptidase_M1_N"/>
    <property type="match status" value="1"/>
</dbReference>
<dbReference type="InterPro" id="IPR034016">
    <property type="entry name" value="M1_APN-typ"/>
</dbReference>
<dbReference type="Gene3D" id="1.25.50.20">
    <property type="match status" value="1"/>
</dbReference>
<feature type="active site" description="Proton acceptor" evidence="9">
    <location>
        <position position="312"/>
    </location>
</feature>
<feature type="chain" id="PRO_5037541784" description="Aminopeptidase" evidence="13">
    <location>
        <begin position="20"/>
        <end position="860"/>
    </location>
</feature>
<dbReference type="GO" id="GO:0016020">
    <property type="term" value="C:membrane"/>
    <property type="evidence" value="ECO:0007669"/>
    <property type="project" value="TreeGrafter"/>
</dbReference>
<keyword evidence="6 12" id="KW-0378">Hydrolase</keyword>
<dbReference type="GO" id="GO:0005737">
    <property type="term" value="C:cytoplasm"/>
    <property type="evidence" value="ECO:0007669"/>
    <property type="project" value="TreeGrafter"/>
</dbReference>
<dbReference type="GO" id="GO:0070006">
    <property type="term" value="F:metalloaminopeptidase activity"/>
    <property type="evidence" value="ECO:0007669"/>
    <property type="project" value="TreeGrafter"/>
</dbReference>
<feature type="domain" description="ERAP1-like C-terminal" evidence="15">
    <location>
        <begin position="522"/>
        <end position="812"/>
    </location>
</feature>
<feature type="signal peptide" evidence="13">
    <location>
        <begin position="1"/>
        <end position="19"/>
    </location>
</feature>
<dbReference type="GO" id="GO:0043171">
    <property type="term" value="P:peptide catabolic process"/>
    <property type="evidence" value="ECO:0007669"/>
    <property type="project" value="TreeGrafter"/>
</dbReference>
<comment type="cofactor">
    <cofactor evidence="10 12">
        <name>Zn(2+)</name>
        <dbReference type="ChEBI" id="CHEBI:29105"/>
    </cofactor>
    <text evidence="10 12">Binds 1 zinc ion per subunit.</text>
</comment>
<dbReference type="Pfam" id="PF01433">
    <property type="entry name" value="Peptidase_M1"/>
    <property type="match status" value="1"/>
</dbReference>
<reference evidence="17" key="1">
    <citation type="journal article" date="2014" name="Int. J. Syst. Evol. Microbiol.">
        <title>Complete genome sequence of Corynebacterium casei LMG S-19264T (=DSM 44701T), isolated from a smear-ripened cheese.</title>
        <authorList>
            <consortium name="US DOE Joint Genome Institute (JGI-PGF)"/>
            <person name="Walter F."/>
            <person name="Albersmeier A."/>
            <person name="Kalinowski J."/>
            <person name="Ruckert C."/>
        </authorList>
    </citation>
    <scope>NUCLEOTIDE SEQUENCE</scope>
    <source>
        <strain evidence="17">KCTC 12711</strain>
    </source>
</reference>
<dbReference type="CDD" id="cd09601">
    <property type="entry name" value="M1_APN-Q_like"/>
    <property type="match status" value="1"/>
</dbReference>
<dbReference type="FunFam" id="1.10.390.10:FF:000006">
    <property type="entry name" value="Puromycin-sensitive aminopeptidase"/>
    <property type="match status" value="1"/>
</dbReference>
<dbReference type="Proteomes" id="UP000614811">
    <property type="component" value="Unassembled WGS sequence"/>
</dbReference>
<dbReference type="GO" id="GO:0042277">
    <property type="term" value="F:peptide binding"/>
    <property type="evidence" value="ECO:0007669"/>
    <property type="project" value="TreeGrafter"/>
</dbReference>
<dbReference type="EMBL" id="BMXA01000004">
    <property type="protein sequence ID" value="GHA13716.1"/>
    <property type="molecule type" value="Genomic_DNA"/>
</dbReference>
<keyword evidence="4 12" id="KW-0645">Protease</keyword>
<name>A0A918RV47_9GAMM</name>
<evidence type="ECO:0000256" key="3">
    <source>
        <dbReference type="ARBA" id="ARBA00022438"/>
    </source>
</evidence>
<dbReference type="GO" id="GO:0006508">
    <property type="term" value="P:proteolysis"/>
    <property type="evidence" value="ECO:0007669"/>
    <property type="project" value="UniProtKB-KW"/>
</dbReference>
<dbReference type="AlphaFoldDB" id="A0A918RV47"/>
<dbReference type="PRINTS" id="PR00756">
    <property type="entry name" value="ALADIPTASE"/>
</dbReference>
<feature type="binding site" evidence="10">
    <location>
        <position position="315"/>
    </location>
    <ligand>
        <name>Zn(2+)</name>
        <dbReference type="ChEBI" id="CHEBI:29105"/>
        <note>catalytic</note>
    </ligand>
</feature>
<dbReference type="PANTHER" id="PTHR11533:SF174">
    <property type="entry name" value="PUROMYCIN-SENSITIVE AMINOPEPTIDASE-RELATED"/>
    <property type="match status" value="1"/>
</dbReference>
<dbReference type="Pfam" id="PF11838">
    <property type="entry name" value="ERAP1_C"/>
    <property type="match status" value="1"/>
</dbReference>
<feature type="site" description="Transition state stabilizer" evidence="11">
    <location>
        <position position="393"/>
    </location>
</feature>
<feature type="domain" description="Aminopeptidase N-like N-terminal" evidence="16">
    <location>
        <begin position="35"/>
        <end position="206"/>
    </location>
</feature>
<evidence type="ECO:0000259" key="15">
    <source>
        <dbReference type="Pfam" id="PF11838"/>
    </source>
</evidence>
<keyword evidence="3 12" id="KW-0031">Aminopeptidase</keyword>
<feature type="binding site" evidence="10">
    <location>
        <position position="311"/>
    </location>
    <ligand>
        <name>Zn(2+)</name>
        <dbReference type="ChEBI" id="CHEBI:29105"/>
        <note>catalytic</note>
    </ligand>
</feature>
<evidence type="ECO:0000313" key="17">
    <source>
        <dbReference type="EMBL" id="GHA13716.1"/>
    </source>
</evidence>
<evidence type="ECO:0000256" key="10">
    <source>
        <dbReference type="PIRSR" id="PIRSR634016-3"/>
    </source>
</evidence>
<evidence type="ECO:0000259" key="14">
    <source>
        <dbReference type="Pfam" id="PF01433"/>
    </source>
</evidence>
<dbReference type="SUPFAM" id="SSF55486">
    <property type="entry name" value="Metalloproteases ('zincins'), catalytic domain"/>
    <property type="match status" value="1"/>
</dbReference>
<reference evidence="17" key="2">
    <citation type="submission" date="2020-09" db="EMBL/GenBank/DDBJ databases">
        <authorList>
            <person name="Sun Q."/>
            <person name="Kim S."/>
        </authorList>
    </citation>
    <scope>NUCLEOTIDE SEQUENCE</scope>
    <source>
        <strain evidence="17">KCTC 12711</strain>
    </source>
</reference>
<evidence type="ECO:0000256" key="4">
    <source>
        <dbReference type="ARBA" id="ARBA00022670"/>
    </source>
</evidence>
<proteinExistence type="inferred from homology"/>
<dbReference type="InterPro" id="IPR045357">
    <property type="entry name" value="Aminopeptidase_N-like_N"/>
</dbReference>
<evidence type="ECO:0000256" key="13">
    <source>
        <dbReference type="SAM" id="SignalP"/>
    </source>
</evidence>
<comment type="caution">
    <text evidence="17">The sequence shown here is derived from an EMBL/GenBank/DDBJ whole genome shotgun (WGS) entry which is preliminary data.</text>
</comment>
<evidence type="ECO:0000313" key="18">
    <source>
        <dbReference type="Proteomes" id="UP000614811"/>
    </source>
</evidence>
<feature type="binding site" evidence="10">
    <location>
        <position position="334"/>
    </location>
    <ligand>
        <name>Zn(2+)</name>
        <dbReference type="ChEBI" id="CHEBI:29105"/>
        <note>catalytic</note>
    </ligand>
</feature>
<dbReference type="Gene3D" id="2.60.40.1910">
    <property type="match status" value="1"/>
</dbReference>
<accession>A0A918RV47</accession>
<gene>
    <name evidence="17" type="primary">ape1</name>
    <name evidence="17" type="ORF">GCM10008090_24320</name>
</gene>
<evidence type="ECO:0000256" key="12">
    <source>
        <dbReference type="RuleBase" id="RU364040"/>
    </source>
</evidence>
<dbReference type="InterPro" id="IPR014782">
    <property type="entry name" value="Peptidase_M1_dom"/>
</dbReference>
<organism evidence="17 18">
    <name type="scientific">Arenicella chitinivorans</name>
    <dbReference type="NCBI Taxonomy" id="1329800"/>
    <lineage>
        <taxon>Bacteria</taxon>
        <taxon>Pseudomonadati</taxon>
        <taxon>Pseudomonadota</taxon>
        <taxon>Gammaproteobacteria</taxon>
        <taxon>Arenicellales</taxon>
        <taxon>Arenicellaceae</taxon>
        <taxon>Arenicella</taxon>
    </lineage>
</organism>
<keyword evidence="18" id="KW-1185">Reference proteome</keyword>
<evidence type="ECO:0000256" key="5">
    <source>
        <dbReference type="ARBA" id="ARBA00022723"/>
    </source>
</evidence>
<dbReference type="PANTHER" id="PTHR11533">
    <property type="entry name" value="PROTEASE M1 ZINC METALLOPROTEASE"/>
    <property type="match status" value="1"/>
</dbReference>
<dbReference type="GO" id="GO:0005615">
    <property type="term" value="C:extracellular space"/>
    <property type="evidence" value="ECO:0007669"/>
    <property type="project" value="TreeGrafter"/>
</dbReference>
<evidence type="ECO:0000256" key="2">
    <source>
        <dbReference type="ARBA" id="ARBA00010136"/>
    </source>
</evidence>
<keyword evidence="5 10" id="KW-0479">Metal-binding</keyword>
<dbReference type="SUPFAM" id="SSF63737">
    <property type="entry name" value="Leukotriene A4 hydrolase N-terminal domain"/>
    <property type="match status" value="1"/>
</dbReference>
<evidence type="ECO:0000256" key="9">
    <source>
        <dbReference type="PIRSR" id="PIRSR634016-1"/>
    </source>
</evidence>
<sequence length="860" mass="95539">MKYLTLFFALVVFSVSVHAESSAYRVSDDVTPEFQAITLTLDPDVATFQGNTQIHLVVAAEVSHIEFYQSGLVLDRVVLTQGDQVWPMTVEAAQHDIQHASTGATISPGNYVLKIAYQGKINNTSDGAYVSRFDGRNYISTQFEDMHARKAFPGIDEPDAKIPYQVTISAPEKHVVLSNTPVQKRVVNDGVQTVQFEKTKPMPSYLVAFAVGEFDSVPIPGLSIPGRIYTPKGQAQEALFAAERTAEILHYLEAYFGQPYPYKKLDFVAVPTFTHGAMENVGLVTYRSEILLRGQAPVLAEQSTPLMVIAHELAHMWYGNLVTMAWWDDLWLNEAFASFMAARLMQDLYPEHNYKTRLVAERAFGPDAAETTKPVKKTVRVAADVMDGLGLNYSKGEAILHWIESQIGSAAFQSAVRDYMAEFAWRNAKADDLWRVLSNASKTDVGSMMRTYLEQPSYPMVDFNAKGQVQQRRYHLTGADVPDQGWTVPLSLKLKRDGEIVSQQVLLNAQRQTFPALAGADWIYPNTEANGYYRWRIPSNQLAAMLMDLDALTVREKKALLYNSEALLNAGELGFTEFMTVLEALSAQKDPAVARSVVSVLAGFEYLIDSNNEAAFGNFVESRLIHWFNALGTVDREQDSDDQLRLRHSAFGLLSTYSDNADVHEAAAHLATGFLSSPQLEQRQMAARALRAVAQRGDEKWLVRYEKALTASRDANVKSVIQRALNFKGEKLMLAVLDLAMGDTINPADTMSVISAVVNVQDDPTPFYAWLSKNLDALANKIPDYHVTRIPQYVSRSCDTDTIQLADALYSKVASSYEGMTRGWEIAKASSEQCVNLKQRHQAAFDAYLESVAAAGSSVK</sequence>
<dbReference type="InterPro" id="IPR027268">
    <property type="entry name" value="Peptidase_M4/M1_CTD_sf"/>
</dbReference>
<protein>
    <recommendedName>
        <fullName evidence="12">Aminopeptidase</fullName>
        <ecNumber evidence="12">3.4.11.-</ecNumber>
    </recommendedName>
</protein>
<feature type="domain" description="Peptidase M1 membrane alanine aminopeptidase" evidence="14">
    <location>
        <begin position="240"/>
        <end position="452"/>
    </location>
</feature>
<dbReference type="EC" id="3.4.11.-" evidence="12"/>
<keyword evidence="7 10" id="KW-0862">Zinc</keyword>
<dbReference type="GO" id="GO:0008270">
    <property type="term" value="F:zinc ion binding"/>
    <property type="evidence" value="ECO:0007669"/>
    <property type="project" value="UniProtKB-UniRule"/>
</dbReference>
<comment type="similarity">
    <text evidence="2 12">Belongs to the peptidase M1 family.</text>
</comment>
<keyword evidence="8 12" id="KW-0482">Metalloprotease</keyword>